<dbReference type="Proteomes" id="UP000325811">
    <property type="component" value="Chromosome I"/>
</dbReference>
<evidence type="ECO:0000313" key="2">
    <source>
        <dbReference type="Proteomes" id="UP000325811"/>
    </source>
</evidence>
<dbReference type="EMBL" id="LR699553">
    <property type="protein sequence ID" value="VVD28245.1"/>
    <property type="molecule type" value="Genomic_DNA"/>
</dbReference>
<protein>
    <submittedName>
        <fullName evidence="1">Uncharacterized protein</fullName>
    </submittedName>
</protein>
<proteinExistence type="predicted"/>
<keyword evidence="2" id="KW-1185">Reference proteome</keyword>
<reference evidence="1 2" key="1">
    <citation type="submission" date="2019-08" db="EMBL/GenBank/DDBJ databases">
        <authorList>
            <person name="Herpell B J."/>
        </authorList>
    </citation>
    <scope>NUCLEOTIDE SEQUENCE [LARGE SCALE GENOMIC DNA]</scope>
    <source>
        <strain evidence="2">Msb3</strain>
    </source>
</reference>
<organism evidence="1 2">
    <name type="scientific">Paraburkholderia dioscoreae</name>
    <dbReference type="NCBI Taxonomy" id="2604047"/>
    <lineage>
        <taxon>Bacteria</taxon>
        <taxon>Pseudomonadati</taxon>
        <taxon>Pseudomonadota</taxon>
        <taxon>Betaproteobacteria</taxon>
        <taxon>Burkholderiales</taxon>
        <taxon>Burkholderiaceae</taxon>
        <taxon>Paraburkholderia</taxon>
    </lineage>
</organism>
<name>A0A5Q4YT09_9BURK</name>
<dbReference type="KEGG" id="pdio:PDMSB3_1789"/>
<evidence type="ECO:0000313" key="1">
    <source>
        <dbReference type="EMBL" id="VVD28245.1"/>
    </source>
</evidence>
<gene>
    <name evidence="1" type="ORF">PDMSB3_1789</name>
</gene>
<dbReference type="AlphaFoldDB" id="A0A5Q4YT09"/>
<accession>A0A5Q4YT09</accession>
<sequence>MATPWRFESSPGHHQLFRRKPVKFEKPRKINVLRGFLLPIVPVVPVVPVRATGIAPLPTTEHGQG</sequence>